<protein>
    <submittedName>
        <fullName evidence="2">Uncharacterized protein</fullName>
    </submittedName>
</protein>
<evidence type="ECO:0000313" key="2">
    <source>
        <dbReference type="EMBL" id="MBX25994.1"/>
    </source>
</evidence>
<proteinExistence type="predicted"/>
<keyword evidence="1" id="KW-1133">Transmembrane helix</keyword>
<keyword evidence="1" id="KW-0812">Transmembrane</keyword>
<reference evidence="2" key="1">
    <citation type="submission" date="2018-02" db="EMBL/GenBank/DDBJ databases">
        <title>Rhizophora mucronata_Transcriptome.</title>
        <authorList>
            <person name="Meera S.P."/>
            <person name="Sreeshan A."/>
            <person name="Augustine A."/>
        </authorList>
    </citation>
    <scope>NUCLEOTIDE SEQUENCE</scope>
    <source>
        <tissue evidence="2">Leaf</tissue>
    </source>
</reference>
<sequence length="51" mass="6076">MDGMQKRKEQQTHESQEWSCANGCLIFWLFVAPLHVFSFLCPPFLSFERRV</sequence>
<organism evidence="2">
    <name type="scientific">Rhizophora mucronata</name>
    <name type="common">Asiatic mangrove</name>
    <dbReference type="NCBI Taxonomy" id="61149"/>
    <lineage>
        <taxon>Eukaryota</taxon>
        <taxon>Viridiplantae</taxon>
        <taxon>Streptophyta</taxon>
        <taxon>Embryophyta</taxon>
        <taxon>Tracheophyta</taxon>
        <taxon>Spermatophyta</taxon>
        <taxon>Magnoliopsida</taxon>
        <taxon>eudicotyledons</taxon>
        <taxon>Gunneridae</taxon>
        <taxon>Pentapetalae</taxon>
        <taxon>rosids</taxon>
        <taxon>fabids</taxon>
        <taxon>Malpighiales</taxon>
        <taxon>Rhizophoraceae</taxon>
        <taxon>Rhizophora</taxon>
    </lineage>
</organism>
<name>A0A2P2M6Y6_RHIMU</name>
<accession>A0A2P2M6Y6</accession>
<evidence type="ECO:0000256" key="1">
    <source>
        <dbReference type="SAM" id="Phobius"/>
    </source>
</evidence>
<dbReference type="EMBL" id="GGEC01045510">
    <property type="protein sequence ID" value="MBX25994.1"/>
    <property type="molecule type" value="Transcribed_RNA"/>
</dbReference>
<keyword evidence="1" id="KW-0472">Membrane</keyword>
<dbReference type="AlphaFoldDB" id="A0A2P2M6Y6"/>
<feature type="transmembrane region" description="Helical" evidence="1">
    <location>
        <begin position="21"/>
        <end position="45"/>
    </location>
</feature>